<dbReference type="PANTHER" id="PTHR44998">
    <property type="match status" value="1"/>
</dbReference>
<evidence type="ECO:0000259" key="10">
    <source>
        <dbReference type="Pfam" id="PF13844"/>
    </source>
</evidence>
<keyword evidence="9" id="KW-0732">Signal</keyword>
<keyword evidence="6" id="KW-0677">Repeat</keyword>
<dbReference type="GO" id="GO:0006493">
    <property type="term" value="P:protein O-linked glycosylation"/>
    <property type="evidence" value="ECO:0007669"/>
    <property type="project" value="TreeGrafter"/>
</dbReference>
<dbReference type="Gene3D" id="1.25.40.10">
    <property type="entry name" value="Tetratricopeptide repeat domain"/>
    <property type="match status" value="3"/>
</dbReference>
<dbReference type="InterPro" id="IPR029489">
    <property type="entry name" value="OGT/SEC/SPY_C"/>
</dbReference>
<evidence type="ECO:0000256" key="2">
    <source>
        <dbReference type="ARBA" id="ARBA00005386"/>
    </source>
</evidence>
<comment type="pathway">
    <text evidence="1">Protein modification; protein glycosylation.</text>
</comment>
<dbReference type="Proteomes" id="UP001165122">
    <property type="component" value="Unassembled WGS sequence"/>
</dbReference>
<feature type="domain" description="O-GlcNAc transferase C-terminal" evidence="10">
    <location>
        <begin position="323"/>
        <end position="533"/>
    </location>
</feature>
<comment type="similarity">
    <text evidence="2">Belongs to the glycosyltransferase 41 family. O-GlcNAc transferase subfamily.</text>
</comment>
<dbReference type="SMART" id="SM00028">
    <property type="entry name" value="TPR"/>
    <property type="match status" value="5"/>
</dbReference>
<name>A0A9W7ACU8_9STRA</name>
<evidence type="ECO:0000256" key="6">
    <source>
        <dbReference type="ARBA" id="ARBA00022737"/>
    </source>
</evidence>
<dbReference type="OrthoDB" id="9991317at2759"/>
<keyword evidence="7 8" id="KW-0802">TPR repeat</keyword>
<comment type="caution">
    <text evidence="11">The sequence shown here is derived from an EMBL/GenBank/DDBJ whole genome shotgun (WGS) entry which is preliminary data.</text>
</comment>
<evidence type="ECO:0000313" key="11">
    <source>
        <dbReference type="EMBL" id="GMH66908.1"/>
    </source>
</evidence>
<keyword evidence="5" id="KW-0808">Transferase</keyword>
<evidence type="ECO:0000256" key="4">
    <source>
        <dbReference type="ARBA" id="ARBA00022676"/>
    </source>
</evidence>
<evidence type="ECO:0000256" key="1">
    <source>
        <dbReference type="ARBA" id="ARBA00004922"/>
    </source>
</evidence>
<dbReference type="InterPro" id="IPR011990">
    <property type="entry name" value="TPR-like_helical_dom_sf"/>
</dbReference>
<reference evidence="12" key="1">
    <citation type="journal article" date="2023" name="Commun. Biol.">
        <title>Genome analysis of Parmales, the sister group of diatoms, reveals the evolutionary specialization of diatoms from phago-mixotrophs to photoautotrophs.</title>
        <authorList>
            <person name="Ban H."/>
            <person name="Sato S."/>
            <person name="Yoshikawa S."/>
            <person name="Yamada K."/>
            <person name="Nakamura Y."/>
            <person name="Ichinomiya M."/>
            <person name="Sato N."/>
            <person name="Blanc-Mathieu R."/>
            <person name="Endo H."/>
            <person name="Kuwata A."/>
            <person name="Ogata H."/>
        </authorList>
    </citation>
    <scope>NUCLEOTIDE SEQUENCE [LARGE SCALE GENOMIC DNA]</scope>
    <source>
        <strain evidence="12">NIES 3700</strain>
    </source>
</reference>
<dbReference type="Pfam" id="PF13844">
    <property type="entry name" value="Glyco_transf_41"/>
    <property type="match status" value="2"/>
</dbReference>
<feature type="signal peptide" evidence="9">
    <location>
        <begin position="1"/>
        <end position="26"/>
    </location>
</feature>
<dbReference type="Pfam" id="PF13432">
    <property type="entry name" value="TPR_16"/>
    <property type="match status" value="1"/>
</dbReference>
<dbReference type="Gene3D" id="3.40.50.2000">
    <property type="entry name" value="Glycogen Phosphorylase B"/>
    <property type="match status" value="2"/>
</dbReference>
<evidence type="ECO:0000256" key="9">
    <source>
        <dbReference type="SAM" id="SignalP"/>
    </source>
</evidence>
<evidence type="ECO:0000256" key="8">
    <source>
        <dbReference type="PROSITE-ProRule" id="PRU00339"/>
    </source>
</evidence>
<gene>
    <name evidence="11" type="ORF">TrLO_g8430</name>
</gene>
<proteinExistence type="inferred from homology"/>
<feature type="repeat" description="TPR" evidence="8">
    <location>
        <begin position="81"/>
        <end position="114"/>
    </location>
</feature>
<dbReference type="Gene3D" id="3.40.50.11380">
    <property type="match status" value="2"/>
</dbReference>
<dbReference type="PROSITE" id="PS50005">
    <property type="entry name" value="TPR"/>
    <property type="match status" value="2"/>
</dbReference>
<dbReference type="GO" id="GO:0097363">
    <property type="term" value="F:protein O-acetylglucosaminyltransferase activity"/>
    <property type="evidence" value="ECO:0007669"/>
    <property type="project" value="UniProtKB-EC"/>
</dbReference>
<sequence>MRLPLPLPPLLLLVSILHLKIQLISPRILDTEEIKYVDEADLPAYNLFNLGVSLDDGSSATSSNNAIEAYRSAIALKPDLEEALLNLGVALDRIGDSENAIQAYNKLIDLPNTSPALRASAANNIGHLKHKHSQKNPFLLNECLTWYLLAVSLLPSHVDSLYNLAKTYQELGTTDLALSTYHRVLELEPTHGESLLNLSNLHFAALEHNDSLQYSQTILNNKQLMSPITVEMAFNNRGQLFRSIDQHELALISFQNCYEYSNGNNLASLVNVWVAKRTLSDWNFDESIINTKIDGEVKERWHLINGGQSSSPILSKAQILSTAPSLLPYDSLLLPLTTPKFRKEIALLTSYIYSKNIASSLFGGRTTRKTQKTPSTAINLVYVSYDFRDHPMGHLTRGLVTGHSKNSFIVGCVSYGEDDSSEHRRSFETSSDYFIDGMPKTPASPVNPIATADALISQKPDVIIDLMSHTRGGILQIPNLAKSRDNVLINYLGYPGTSGGSYYDYVMVDKNVVAVETFTEEFTEKAVILPNGYQSNEYNVEVGVCEGDRDLERNCRKGREALFGENGASKNRSNPKIALCNFNTFDKMEEVSFTTWMNVLRRVENSMLFLLRAKDPLGTSIQSNLNLLARSLGISPNRIVFLPRAKHLAHLTRISGCNVMLDTLNYNAHTTMSDFMWAGVPSFSLKGYGRVQGSMASRVAGAFLDSVDDESQTSLKGLEDNVSVSLKTPLGQENLNDRRLKLVMNGMRKEHFDTSLIIKNIEEAYKVVHNFQNHSMHVVIRPGTKGDGLKKPTLTKLIAALHIKDEKAANIAHRFVTAWPEDSDGWHLYGLAEMQRGGLERAEAMITKAVNIETSYGPYWDNLGRVAKELNKPAESFSYFRESLNLSFNPSSAHEMLALVRGNPTDQFNAWNMICDADDTMKQLCEAESNLEFDLDAITEIGGIEEDIAQPLSELLQFRAALESDASRMVRFMKLSCLVKLTGDCRLKLGAALDSAKRGDEAYVQFFAGVTTNYAESTKRSDFKIPASARTLPIVAIYCNEYGQTWWPEWSYSSHERGGLGGSEEAVLFVSRELAKLGYTVIIYNEVMLSEEGVDPGNPCVFWTHWRNYDVHDPPDVFIAWRYHLSLAVAGVGAPDHPAARPRKTFLWLQDAVPTTSYSASMCDSIDGIFVLSKFHTLILPSRCISKGVVTPNGIDIEKYFATGSLGDGENLSQILAYGSAPNRGLERLLEMWPRIYQGLEKQHGIKPVLRVYYGFSKSFIEFGRAGHVVETSKFDGWMENMVHLLHTLPGVEYHGMVDHETLTKGYAEAGFVLYPTSYPETGCVTLMKAMSAGALPITSRYQDSTLPELTGNFDLGPQIPLSLDDEVAWRVTYIESVVDSVAKAVSGDDDVVNMRKLMIGESRERFAWSKVAQLWANEFEHNIKK</sequence>
<keyword evidence="12" id="KW-1185">Reference proteome</keyword>
<evidence type="ECO:0000256" key="3">
    <source>
        <dbReference type="ARBA" id="ARBA00011970"/>
    </source>
</evidence>
<evidence type="ECO:0000256" key="7">
    <source>
        <dbReference type="ARBA" id="ARBA00022803"/>
    </source>
</evidence>
<dbReference type="PROSITE" id="PS50293">
    <property type="entry name" value="TPR_REGION"/>
    <property type="match status" value="1"/>
</dbReference>
<dbReference type="SUPFAM" id="SSF53756">
    <property type="entry name" value="UDP-Glycosyltransferase/glycogen phosphorylase"/>
    <property type="match status" value="1"/>
</dbReference>
<dbReference type="Pfam" id="PF13174">
    <property type="entry name" value="TPR_6"/>
    <property type="match status" value="1"/>
</dbReference>
<evidence type="ECO:0000313" key="12">
    <source>
        <dbReference type="Proteomes" id="UP001165122"/>
    </source>
</evidence>
<feature type="repeat" description="TPR" evidence="8">
    <location>
        <begin position="158"/>
        <end position="191"/>
    </location>
</feature>
<feature type="domain" description="O-GlcNAc transferase C-terminal" evidence="10">
    <location>
        <begin position="576"/>
        <end position="754"/>
    </location>
</feature>
<feature type="chain" id="PRO_5040943405" description="protein O-GlcNAc transferase" evidence="9">
    <location>
        <begin position="27"/>
        <end position="1426"/>
    </location>
</feature>
<dbReference type="PANTHER" id="PTHR44998:SF1">
    <property type="entry name" value="UDP-N-ACETYLGLUCOSAMINE--PEPTIDE N-ACETYLGLUCOSAMINYLTRANSFERASE 110 KDA SUBUNIT"/>
    <property type="match status" value="1"/>
</dbReference>
<dbReference type="EC" id="2.4.1.255" evidence="3"/>
<dbReference type="EMBL" id="BRXW01000566">
    <property type="protein sequence ID" value="GMH66908.1"/>
    <property type="molecule type" value="Genomic_DNA"/>
</dbReference>
<evidence type="ECO:0000256" key="5">
    <source>
        <dbReference type="ARBA" id="ARBA00022679"/>
    </source>
</evidence>
<accession>A0A9W7ACU8</accession>
<keyword evidence="4" id="KW-0328">Glycosyltransferase</keyword>
<organism evidence="11 12">
    <name type="scientific">Triparma laevis f. longispina</name>
    <dbReference type="NCBI Taxonomy" id="1714387"/>
    <lineage>
        <taxon>Eukaryota</taxon>
        <taxon>Sar</taxon>
        <taxon>Stramenopiles</taxon>
        <taxon>Ochrophyta</taxon>
        <taxon>Bolidophyceae</taxon>
        <taxon>Parmales</taxon>
        <taxon>Triparmaceae</taxon>
        <taxon>Triparma</taxon>
    </lineage>
</organism>
<dbReference type="InterPro" id="IPR019734">
    <property type="entry name" value="TPR_rpt"/>
</dbReference>
<dbReference type="SUPFAM" id="SSF48452">
    <property type="entry name" value="TPR-like"/>
    <property type="match status" value="1"/>
</dbReference>
<protein>
    <recommendedName>
        <fullName evidence="3">protein O-GlcNAc transferase</fullName>
        <ecNumber evidence="3">2.4.1.255</ecNumber>
    </recommendedName>
</protein>